<keyword evidence="4" id="KW-0788">Thiol protease</keyword>
<sequence>MRLKKQTDNIEETNISFPKEPFATIKDFHKEFKSCINSSYADSIEGYDFTVKDIKILVRNEWLNDKIINAYFSLIERHSRDVYVFSSYFYSILVKDGFEKVSKWTKNLCIFDYKFILIPVHLKNHWVFVAVDTKNHGIEYYDSLGGYNSEVVKNITRYLEMEQLSKFKYAKTYFSYKNKAPLQANGVDCGVFVCMFARYRAENSKKFYYGSMWDFRLKILHELLSKTIIYDLTHRFQ</sequence>
<dbReference type="GO" id="GO:0005634">
    <property type="term" value="C:nucleus"/>
    <property type="evidence" value="ECO:0007669"/>
    <property type="project" value="TreeGrafter"/>
</dbReference>
<gene>
    <name evidence="6" type="primary">ulp-1</name>
    <name evidence="6" type="ORF">NGRA_2345</name>
</gene>
<comment type="similarity">
    <text evidence="1">Belongs to the peptidase C48 family.</text>
</comment>
<dbReference type="Pfam" id="PF02902">
    <property type="entry name" value="Peptidase_C48"/>
    <property type="match status" value="1"/>
</dbReference>
<feature type="domain" description="Ubiquitin-like protease family profile" evidence="5">
    <location>
        <begin position="47"/>
        <end position="200"/>
    </location>
</feature>
<keyword evidence="7" id="KW-1185">Reference proteome</keyword>
<dbReference type="OrthoDB" id="1939479at2759"/>
<dbReference type="GO" id="GO:0016929">
    <property type="term" value="F:deSUMOylase activity"/>
    <property type="evidence" value="ECO:0007669"/>
    <property type="project" value="TreeGrafter"/>
</dbReference>
<dbReference type="Proteomes" id="UP000740883">
    <property type="component" value="Unassembled WGS sequence"/>
</dbReference>
<dbReference type="SUPFAM" id="SSF54001">
    <property type="entry name" value="Cysteine proteinases"/>
    <property type="match status" value="1"/>
</dbReference>
<comment type="caution">
    <text evidence="6">The sequence shown here is derived from an EMBL/GenBank/DDBJ whole genome shotgun (WGS) entry which is preliminary data.</text>
</comment>
<evidence type="ECO:0000256" key="1">
    <source>
        <dbReference type="ARBA" id="ARBA00005234"/>
    </source>
</evidence>
<reference evidence="6 7" key="1">
    <citation type="journal article" date="2020" name="Genome Biol. Evol.">
        <title>Comparative genomics of strictly vertically transmitted, feminizing microsporidia endosymbionts of amphipod crustaceans.</title>
        <authorList>
            <person name="Cormier A."/>
            <person name="Chebbi M.A."/>
            <person name="Giraud I."/>
            <person name="Wattier R."/>
            <person name="Teixeira M."/>
            <person name="Gilbert C."/>
            <person name="Rigaud T."/>
            <person name="Cordaux R."/>
        </authorList>
    </citation>
    <scope>NUCLEOTIDE SEQUENCE [LARGE SCALE GENOMIC DNA]</scope>
    <source>
        <strain evidence="6 7">Ou3-Ou53</strain>
    </source>
</reference>
<evidence type="ECO:0000313" key="7">
    <source>
        <dbReference type="Proteomes" id="UP000740883"/>
    </source>
</evidence>
<evidence type="ECO:0000259" key="5">
    <source>
        <dbReference type="PROSITE" id="PS50600"/>
    </source>
</evidence>
<dbReference type="InterPro" id="IPR003653">
    <property type="entry name" value="Peptidase_C48_C"/>
</dbReference>
<dbReference type="PANTHER" id="PTHR12606:SF141">
    <property type="entry name" value="GH15225P-RELATED"/>
    <property type="match status" value="1"/>
</dbReference>
<keyword evidence="2 6" id="KW-0645">Protease</keyword>
<name>A0A9P6GWU7_9MICR</name>
<dbReference type="AlphaFoldDB" id="A0A9P6GWU7"/>
<dbReference type="Gene3D" id="3.40.395.10">
    <property type="entry name" value="Adenoviral Proteinase, Chain A"/>
    <property type="match status" value="1"/>
</dbReference>
<dbReference type="PROSITE" id="PS50600">
    <property type="entry name" value="ULP_PROTEASE"/>
    <property type="match status" value="1"/>
</dbReference>
<evidence type="ECO:0000256" key="4">
    <source>
        <dbReference type="ARBA" id="ARBA00022807"/>
    </source>
</evidence>
<organism evidence="6 7">
    <name type="scientific">Nosema granulosis</name>
    <dbReference type="NCBI Taxonomy" id="83296"/>
    <lineage>
        <taxon>Eukaryota</taxon>
        <taxon>Fungi</taxon>
        <taxon>Fungi incertae sedis</taxon>
        <taxon>Microsporidia</taxon>
        <taxon>Nosematidae</taxon>
        <taxon>Nosema</taxon>
    </lineage>
</organism>
<dbReference type="PANTHER" id="PTHR12606">
    <property type="entry name" value="SENTRIN/SUMO-SPECIFIC PROTEASE"/>
    <property type="match status" value="1"/>
</dbReference>
<proteinExistence type="inferred from homology"/>
<keyword evidence="3" id="KW-0378">Hydrolase</keyword>
<dbReference type="GO" id="GO:0006508">
    <property type="term" value="P:proteolysis"/>
    <property type="evidence" value="ECO:0007669"/>
    <property type="project" value="UniProtKB-KW"/>
</dbReference>
<dbReference type="GO" id="GO:0016926">
    <property type="term" value="P:protein desumoylation"/>
    <property type="evidence" value="ECO:0007669"/>
    <property type="project" value="TreeGrafter"/>
</dbReference>
<evidence type="ECO:0000313" key="6">
    <source>
        <dbReference type="EMBL" id="KAF9761893.1"/>
    </source>
</evidence>
<evidence type="ECO:0000256" key="3">
    <source>
        <dbReference type="ARBA" id="ARBA00022801"/>
    </source>
</evidence>
<protein>
    <submittedName>
        <fullName evidence="6">Sentrin-specific protease</fullName>
    </submittedName>
</protein>
<dbReference type="EMBL" id="SBJO01000245">
    <property type="protein sequence ID" value="KAF9761893.1"/>
    <property type="molecule type" value="Genomic_DNA"/>
</dbReference>
<evidence type="ECO:0000256" key="2">
    <source>
        <dbReference type="ARBA" id="ARBA00022670"/>
    </source>
</evidence>
<accession>A0A9P6GWU7</accession>
<dbReference type="InterPro" id="IPR038765">
    <property type="entry name" value="Papain-like_cys_pep_sf"/>
</dbReference>